<organism evidence="2 3">
    <name type="scientific">Ornithinimicrobium ciconiae</name>
    <dbReference type="NCBI Taxonomy" id="2594265"/>
    <lineage>
        <taxon>Bacteria</taxon>
        <taxon>Bacillati</taxon>
        <taxon>Actinomycetota</taxon>
        <taxon>Actinomycetes</taxon>
        <taxon>Micrococcales</taxon>
        <taxon>Ornithinimicrobiaceae</taxon>
        <taxon>Ornithinimicrobium</taxon>
    </lineage>
</organism>
<dbReference type="PANTHER" id="PTHR34293">
    <property type="entry name" value="HTH-TYPE TRANSCRIPTIONAL REGULATOR TRMBL2"/>
    <property type="match status" value="1"/>
</dbReference>
<sequence>MDRFDDLTDPQHEEFLSSLYLTMLRLGQPTRRALVEAGLHPDDVTRAATFLEGRGLITRQSEGTWNIVPPETAMPRRAAELEARARSVRSTADELSALWRASRSDSAEPDLRGVEMLGSVDQVVLAAYSLAATAEHRIRGFLDESPAALRLLLEESRPVSPAAVTSSDVRLIVDVSLFAHDGVLSRLEALVNAGQRVVVADGLPFSGLIVDDAAALVDLSRHDPSADGSFVVRRRNPTRALSALFEIAFELATPLGPTRARAEGATDEPPLETRDRRILNLLATGATDQQIARQIGVSTRTVERRVAALMRTLAAATRFQAGVQAARRGWI</sequence>
<dbReference type="SMART" id="SM00421">
    <property type="entry name" value="HTH_LUXR"/>
    <property type="match status" value="1"/>
</dbReference>
<dbReference type="OrthoDB" id="3369460at2"/>
<dbReference type="CDD" id="cd06170">
    <property type="entry name" value="LuxR_C_like"/>
    <property type="match status" value="1"/>
</dbReference>
<dbReference type="PROSITE" id="PS50043">
    <property type="entry name" value="HTH_LUXR_2"/>
    <property type="match status" value="1"/>
</dbReference>
<dbReference type="GO" id="GO:0003677">
    <property type="term" value="F:DNA binding"/>
    <property type="evidence" value="ECO:0007669"/>
    <property type="project" value="InterPro"/>
</dbReference>
<dbReference type="AlphaFoldDB" id="A0A516GEU3"/>
<evidence type="ECO:0000313" key="2">
    <source>
        <dbReference type="EMBL" id="QDO90049.1"/>
    </source>
</evidence>
<dbReference type="PRINTS" id="PR00038">
    <property type="entry name" value="HTHLUXR"/>
</dbReference>
<dbReference type="EMBL" id="CP041616">
    <property type="protein sequence ID" value="QDO90049.1"/>
    <property type="molecule type" value="Genomic_DNA"/>
</dbReference>
<dbReference type="SUPFAM" id="SSF46894">
    <property type="entry name" value="C-terminal effector domain of the bipartite response regulators"/>
    <property type="match status" value="1"/>
</dbReference>
<gene>
    <name evidence="2" type="ORF">FNH13_18370</name>
</gene>
<dbReference type="InterPro" id="IPR051797">
    <property type="entry name" value="TrmB-like"/>
</dbReference>
<dbReference type="KEGG" id="orz:FNH13_18370"/>
<accession>A0A516GEU3</accession>
<evidence type="ECO:0000313" key="3">
    <source>
        <dbReference type="Proteomes" id="UP000315395"/>
    </source>
</evidence>
<dbReference type="InterPro" id="IPR000792">
    <property type="entry name" value="Tscrpt_reg_LuxR_C"/>
</dbReference>
<protein>
    <recommendedName>
        <fullName evidence="1">HTH luxR-type domain-containing protein</fullName>
    </recommendedName>
</protein>
<name>A0A516GEU3_9MICO</name>
<dbReference type="Gene3D" id="1.10.10.10">
    <property type="entry name" value="Winged helix-like DNA-binding domain superfamily/Winged helix DNA-binding domain"/>
    <property type="match status" value="1"/>
</dbReference>
<dbReference type="RefSeq" id="WP_143784775.1">
    <property type="nucleotide sequence ID" value="NZ_CP041616.1"/>
</dbReference>
<evidence type="ECO:0000259" key="1">
    <source>
        <dbReference type="PROSITE" id="PS50043"/>
    </source>
</evidence>
<dbReference type="InterPro" id="IPR016032">
    <property type="entry name" value="Sig_transdc_resp-reg_C-effctor"/>
</dbReference>
<proteinExistence type="predicted"/>
<dbReference type="Proteomes" id="UP000315395">
    <property type="component" value="Chromosome"/>
</dbReference>
<reference evidence="2 3" key="1">
    <citation type="submission" date="2019-07" db="EMBL/GenBank/DDBJ databases">
        <title>complete genome sequencing of Ornithinimicrobium sp. H23M54.</title>
        <authorList>
            <person name="Bae J.-W."/>
            <person name="Lee S.-Y."/>
        </authorList>
    </citation>
    <scope>NUCLEOTIDE SEQUENCE [LARGE SCALE GENOMIC DNA]</scope>
    <source>
        <strain evidence="2 3">H23M54</strain>
    </source>
</reference>
<dbReference type="Pfam" id="PF00196">
    <property type="entry name" value="GerE"/>
    <property type="match status" value="1"/>
</dbReference>
<dbReference type="GO" id="GO:0006355">
    <property type="term" value="P:regulation of DNA-templated transcription"/>
    <property type="evidence" value="ECO:0007669"/>
    <property type="project" value="InterPro"/>
</dbReference>
<feature type="domain" description="HTH luxR-type" evidence="1">
    <location>
        <begin position="264"/>
        <end position="329"/>
    </location>
</feature>
<keyword evidence="3" id="KW-1185">Reference proteome</keyword>
<dbReference type="PANTHER" id="PTHR34293:SF1">
    <property type="entry name" value="HTH-TYPE TRANSCRIPTIONAL REGULATOR TRMBL2"/>
    <property type="match status" value="1"/>
</dbReference>
<dbReference type="InterPro" id="IPR036388">
    <property type="entry name" value="WH-like_DNA-bd_sf"/>
</dbReference>